<proteinExistence type="predicted"/>
<name>A0ABS2L1F4_9MICO</name>
<sequence>MAARTLGATGTRPPAARLHIDWTSCDGRGLCTELLPRELTRDRWGYPLATKSASRSDVGIAESSLDAARDAVALCPKLALTLIPTGKAAG</sequence>
<dbReference type="Pfam" id="PF13459">
    <property type="entry name" value="Fer4_15"/>
    <property type="match status" value="1"/>
</dbReference>
<evidence type="ECO:0000313" key="2">
    <source>
        <dbReference type="Proteomes" id="UP000776164"/>
    </source>
</evidence>
<evidence type="ECO:0000313" key="1">
    <source>
        <dbReference type="EMBL" id="MBM7470902.1"/>
    </source>
</evidence>
<protein>
    <submittedName>
        <fullName evidence="1">Ferredoxin</fullName>
    </submittedName>
</protein>
<dbReference type="Proteomes" id="UP000776164">
    <property type="component" value="Unassembled WGS sequence"/>
</dbReference>
<dbReference type="Gene3D" id="3.30.70.20">
    <property type="match status" value="1"/>
</dbReference>
<organism evidence="1 2">
    <name type="scientific">Subtercola frigoramans</name>
    <dbReference type="NCBI Taxonomy" id="120298"/>
    <lineage>
        <taxon>Bacteria</taxon>
        <taxon>Bacillati</taxon>
        <taxon>Actinomycetota</taxon>
        <taxon>Actinomycetes</taxon>
        <taxon>Micrococcales</taxon>
        <taxon>Microbacteriaceae</taxon>
        <taxon>Subtercola</taxon>
    </lineage>
</organism>
<dbReference type="RefSeq" id="WP_205106590.1">
    <property type="nucleotide sequence ID" value="NZ_BAAAHT010000018.1"/>
</dbReference>
<reference evidence="1 2" key="1">
    <citation type="submission" date="2021-01" db="EMBL/GenBank/DDBJ databases">
        <title>Sequencing the genomes of 1000 actinobacteria strains.</title>
        <authorList>
            <person name="Klenk H.-P."/>
        </authorList>
    </citation>
    <scope>NUCLEOTIDE SEQUENCE [LARGE SCALE GENOMIC DNA]</scope>
    <source>
        <strain evidence="1 2">DSM 13057</strain>
    </source>
</reference>
<comment type="caution">
    <text evidence="1">The sequence shown here is derived from an EMBL/GenBank/DDBJ whole genome shotgun (WGS) entry which is preliminary data.</text>
</comment>
<gene>
    <name evidence="1" type="ORF">JOE66_000536</name>
</gene>
<keyword evidence="2" id="KW-1185">Reference proteome</keyword>
<dbReference type="EMBL" id="JAFBBU010000001">
    <property type="protein sequence ID" value="MBM7470902.1"/>
    <property type="molecule type" value="Genomic_DNA"/>
</dbReference>
<accession>A0ABS2L1F4</accession>